<dbReference type="PRINTS" id="PR00034">
    <property type="entry name" value="HTHCRP"/>
</dbReference>
<feature type="domain" description="HTH crp-type" evidence="5">
    <location>
        <begin position="151"/>
        <end position="220"/>
    </location>
</feature>
<dbReference type="EMBL" id="AM406670">
    <property type="protein sequence ID" value="CAL93981.1"/>
    <property type="molecule type" value="Genomic_DNA"/>
</dbReference>
<dbReference type="InterPro" id="IPR014710">
    <property type="entry name" value="RmlC-like_jellyroll"/>
</dbReference>
<keyword evidence="2" id="KW-0238">DNA-binding</keyword>
<evidence type="ECO:0000313" key="6">
    <source>
        <dbReference type="EMBL" id="CAL93981.1"/>
    </source>
</evidence>
<dbReference type="OrthoDB" id="8565101at2"/>
<reference evidence="6 7" key="1">
    <citation type="journal article" date="2006" name="Nat. Biotechnol.">
        <title>Complete genome of the mutualistic, N2-fixing grass endophyte Azoarcus sp. strain BH72.</title>
        <authorList>
            <person name="Krause A."/>
            <person name="Ramakumar A."/>
            <person name="Bartels D."/>
            <person name="Battistoni F."/>
            <person name="Bekel T."/>
            <person name="Boch J."/>
            <person name="Boehm M."/>
            <person name="Friedrich F."/>
            <person name="Hurek T."/>
            <person name="Krause L."/>
            <person name="Linke B."/>
            <person name="McHardy A.C."/>
            <person name="Sarkar A."/>
            <person name="Schneiker S."/>
            <person name="Syed A.A."/>
            <person name="Thauer R."/>
            <person name="Vorhoelter F.-J."/>
            <person name="Weidner S."/>
            <person name="Puehler A."/>
            <person name="Reinhold-Hurek B."/>
            <person name="Kaiser O."/>
            <person name="Goesmann A."/>
        </authorList>
    </citation>
    <scope>NUCLEOTIDE SEQUENCE [LARGE SCALE GENOMIC DNA]</scope>
    <source>
        <strain evidence="6 7">BH72</strain>
    </source>
</reference>
<dbReference type="InterPro" id="IPR000595">
    <property type="entry name" value="cNMP-bd_dom"/>
</dbReference>
<accession>A1K576</accession>
<dbReference type="PROSITE" id="PS00889">
    <property type="entry name" value="CNMP_BINDING_2"/>
    <property type="match status" value="1"/>
</dbReference>
<dbReference type="Pfam" id="PF00027">
    <property type="entry name" value="cNMP_binding"/>
    <property type="match status" value="1"/>
</dbReference>
<dbReference type="Gene3D" id="1.10.10.10">
    <property type="entry name" value="Winged helix-like DNA-binding domain superfamily/Winged helix DNA-binding domain"/>
    <property type="match status" value="1"/>
</dbReference>
<dbReference type="SUPFAM" id="SSF51206">
    <property type="entry name" value="cAMP-binding domain-like"/>
    <property type="match status" value="1"/>
</dbReference>
<dbReference type="SMART" id="SM00419">
    <property type="entry name" value="HTH_CRP"/>
    <property type="match status" value="1"/>
</dbReference>
<dbReference type="Proteomes" id="UP000002588">
    <property type="component" value="Chromosome"/>
</dbReference>
<dbReference type="Gene3D" id="2.60.120.10">
    <property type="entry name" value="Jelly Rolls"/>
    <property type="match status" value="1"/>
</dbReference>
<evidence type="ECO:0000256" key="1">
    <source>
        <dbReference type="ARBA" id="ARBA00023015"/>
    </source>
</evidence>
<dbReference type="PROSITE" id="PS51063">
    <property type="entry name" value="HTH_CRP_2"/>
    <property type="match status" value="1"/>
</dbReference>
<evidence type="ECO:0000256" key="3">
    <source>
        <dbReference type="ARBA" id="ARBA00023163"/>
    </source>
</evidence>
<keyword evidence="3" id="KW-0804">Transcription</keyword>
<protein>
    <submittedName>
        <fullName evidence="6">Probable cyclic AMP receptor protein</fullName>
    </submittedName>
</protein>
<dbReference type="SMART" id="SM00100">
    <property type="entry name" value="cNMP"/>
    <property type="match status" value="1"/>
</dbReference>
<evidence type="ECO:0000259" key="5">
    <source>
        <dbReference type="PROSITE" id="PS51063"/>
    </source>
</evidence>
<evidence type="ECO:0000256" key="2">
    <source>
        <dbReference type="ARBA" id="ARBA00023125"/>
    </source>
</evidence>
<dbReference type="HOGENOM" id="CLU_075053_3_5_4"/>
<dbReference type="GO" id="GO:0003700">
    <property type="term" value="F:DNA-binding transcription factor activity"/>
    <property type="evidence" value="ECO:0007669"/>
    <property type="project" value="TreeGrafter"/>
</dbReference>
<dbReference type="InterPro" id="IPR050397">
    <property type="entry name" value="Env_Response_Regulators"/>
</dbReference>
<dbReference type="GO" id="GO:0003677">
    <property type="term" value="F:DNA binding"/>
    <property type="evidence" value="ECO:0007669"/>
    <property type="project" value="UniProtKB-KW"/>
</dbReference>
<proteinExistence type="predicted"/>
<dbReference type="KEGG" id="azo:azo1364"/>
<dbReference type="eggNOG" id="COG0664">
    <property type="taxonomic scope" value="Bacteria"/>
</dbReference>
<dbReference type="AlphaFoldDB" id="A1K576"/>
<organism evidence="6 7">
    <name type="scientific">Azoarcus sp. (strain BH72)</name>
    <dbReference type="NCBI Taxonomy" id="418699"/>
    <lineage>
        <taxon>Bacteria</taxon>
        <taxon>Pseudomonadati</taxon>
        <taxon>Pseudomonadota</taxon>
        <taxon>Betaproteobacteria</taxon>
        <taxon>Rhodocyclales</taxon>
        <taxon>Zoogloeaceae</taxon>
        <taxon>Azoarcus</taxon>
    </lineage>
</organism>
<gene>
    <name evidence="6" type="primary">vfr</name>
    <name evidence="6" type="ordered locus">azo1364</name>
</gene>
<dbReference type="InterPro" id="IPR018490">
    <property type="entry name" value="cNMP-bd_dom_sf"/>
</dbReference>
<dbReference type="Pfam" id="PF13545">
    <property type="entry name" value="HTH_Crp_2"/>
    <property type="match status" value="1"/>
</dbReference>
<keyword evidence="7" id="KW-1185">Reference proteome</keyword>
<keyword evidence="1" id="KW-0805">Transcription regulation</keyword>
<dbReference type="InterPro" id="IPR036388">
    <property type="entry name" value="WH-like_DNA-bd_sf"/>
</dbReference>
<keyword evidence="6" id="KW-0675">Receptor</keyword>
<dbReference type="PROSITE" id="PS50042">
    <property type="entry name" value="CNMP_BINDING_3"/>
    <property type="match status" value="1"/>
</dbReference>
<dbReference type="STRING" id="62928.azo1364"/>
<name>A1K576_AZOSB</name>
<dbReference type="InterPro" id="IPR012318">
    <property type="entry name" value="HTH_CRP"/>
</dbReference>
<feature type="domain" description="Cyclic nucleotide-binding" evidence="4">
    <location>
        <begin position="17"/>
        <end position="137"/>
    </location>
</feature>
<dbReference type="GO" id="GO:0005829">
    <property type="term" value="C:cytosol"/>
    <property type="evidence" value="ECO:0007669"/>
    <property type="project" value="TreeGrafter"/>
</dbReference>
<dbReference type="CDD" id="cd00092">
    <property type="entry name" value="HTH_CRP"/>
    <property type="match status" value="1"/>
</dbReference>
<sequence length="223" mass="24863">MSQPTAVSTIALKTFPLFQGLSDEVLGNVARVSMMRRIPRGQAVVRAGDRTDYVYFVLTGNLKVVVSDEDGREVILSILGQGELFGEMGMFGEQPRSASVIAVVPADLVMIAKQDFRQIMQENFEIAWRIMSNLAERLRNADRKIESLALMDVYGRVARLLIDMSEDVNGKTMVVRKISKQDIAKMIGASREMVSRVMKDLGQEGLIEETPQGIILLDRLNEV</sequence>
<dbReference type="InterPro" id="IPR018488">
    <property type="entry name" value="cNMP-bd_CS"/>
</dbReference>
<dbReference type="PRINTS" id="PR00103">
    <property type="entry name" value="CAMPKINASE"/>
</dbReference>
<dbReference type="SUPFAM" id="SSF46785">
    <property type="entry name" value="Winged helix' DNA-binding domain"/>
    <property type="match status" value="1"/>
</dbReference>
<dbReference type="PANTHER" id="PTHR24567:SF74">
    <property type="entry name" value="HTH-TYPE TRANSCRIPTIONAL REGULATOR ARCR"/>
    <property type="match status" value="1"/>
</dbReference>
<evidence type="ECO:0000313" key="7">
    <source>
        <dbReference type="Proteomes" id="UP000002588"/>
    </source>
</evidence>
<dbReference type="PANTHER" id="PTHR24567">
    <property type="entry name" value="CRP FAMILY TRANSCRIPTIONAL REGULATORY PROTEIN"/>
    <property type="match status" value="1"/>
</dbReference>
<dbReference type="RefSeq" id="WP_011765097.1">
    <property type="nucleotide sequence ID" value="NC_008702.1"/>
</dbReference>
<dbReference type="KEGG" id="aoa:dqs_1486"/>
<evidence type="ECO:0000259" key="4">
    <source>
        <dbReference type="PROSITE" id="PS50042"/>
    </source>
</evidence>
<dbReference type="CDD" id="cd00038">
    <property type="entry name" value="CAP_ED"/>
    <property type="match status" value="1"/>
</dbReference>
<dbReference type="InterPro" id="IPR036390">
    <property type="entry name" value="WH_DNA-bd_sf"/>
</dbReference>